<dbReference type="PRINTS" id="PR00344">
    <property type="entry name" value="BCTRLSENSOR"/>
</dbReference>
<evidence type="ECO:0000256" key="15">
    <source>
        <dbReference type="ARBA" id="ARBA00030800"/>
    </source>
</evidence>
<keyword evidence="18" id="KW-0472">Membrane</keyword>
<evidence type="ECO:0000256" key="17">
    <source>
        <dbReference type="SAM" id="MobiDB-lite"/>
    </source>
</evidence>
<keyword evidence="13" id="KW-0411">Iron-sulfur</keyword>
<dbReference type="EC" id="2.7.13.3" evidence="4"/>
<comment type="function">
    <text evidence="14">Member of the two-component regulatory system NreB/NreC involved in the control of dissimilatory nitrate/nitrite reduction in response to oxygen. NreB functions as a direct oxygen sensor histidine kinase which is autophosphorylated, in the absence of oxygen, probably at the conserved histidine residue, and transfers its phosphate group probably to a conserved aspartate residue of NreC. NreB/NreC activates the expression of the nitrate (narGHJI) and nitrite (nir) reductase operons, as well as the putative nitrate transporter gene narT.</text>
</comment>
<dbReference type="PIRSF" id="PIRSF037434">
    <property type="entry name" value="STHK_ChrS"/>
    <property type="match status" value="1"/>
</dbReference>
<feature type="region of interest" description="Disordered" evidence="17">
    <location>
        <begin position="1"/>
        <end position="21"/>
    </location>
</feature>
<accession>A0ABP6RAW5</accession>
<organism evidence="20 21">
    <name type="scientific">Nesterenkonia halobia</name>
    <dbReference type="NCBI Taxonomy" id="37922"/>
    <lineage>
        <taxon>Bacteria</taxon>
        <taxon>Bacillati</taxon>
        <taxon>Actinomycetota</taxon>
        <taxon>Actinomycetes</taxon>
        <taxon>Micrococcales</taxon>
        <taxon>Micrococcaceae</taxon>
        <taxon>Nesterenkonia</taxon>
    </lineage>
</organism>
<evidence type="ECO:0000256" key="16">
    <source>
        <dbReference type="SAM" id="Coils"/>
    </source>
</evidence>
<evidence type="ECO:0000256" key="4">
    <source>
        <dbReference type="ARBA" id="ARBA00012438"/>
    </source>
</evidence>
<dbReference type="InterPro" id="IPR011712">
    <property type="entry name" value="Sig_transdc_His_kin_sub3_dim/P"/>
</dbReference>
<dbReference type="EMBL" id="BAAAYG010000003">
    <property type="protein sequence ID" value="GAA3280951.1"/>
    <property type="molecule type" value="Genomic_DNA"/>
</dbReference>
<evidence type="ECO:0000313" key="21">
    <source>
        <dbReference type="Proteomes" id="UP001501736"/>
    </source>
</evidence>
<dbReference type="Pfam" id="PF07730">
    <property type="entry name" value="HisKA_3"/>
    <property type="match status" value="1"/>
</dbReference>
<dbReference type="PANTHER" id="PTHR24421">
    <property type="entry name" value="NITRATE/NITRITE SENSOR PROTEIN NARX-RELATED"/>
    <property type="match status" value="1"/>
</dbReference>
<evidence type="ECO:0000256" key="3">
    <source>
        <dbReference type="ARBA" id="ARBA00004496"/>
    </source>
</evidence>
<keyword evidence="7" id="KW-0963">Cytoplasm</keyword>
<evidence type="ECO:0000256" key="12">
    <source>
        <dbReference type="ARBA" id="ARBA00023012"/>
    </source>
</evidence>
<evidence type="ECO:0000256" key="13">
    <source>
        <dbReference type="ARBA" id="ARBA00023014"/>
    </source>
</evidence>
<evidence type="ECO:0000256" key="1">
    <source>
        <dbReference type="ARBA" id="ARBA00000085"/>
    </source>
</evidence>
<dbReference type="InterPro" id="IPR003594">
    <property type="entry name" value="HATPase_dom"/>
</dbReference>
<evidence type="ECO:0000256" key="5">
    <source>
        <dbReference type="ARBA" id="ARBA00017322"/>
    </source>
</evidence>
<dbReference type="CDD" id="cd16917">
    <property type="entry name" value="HATPase_UhpB-NarQ-NarX-like"/>
    <property type="match status" value="1"/>
</dbReference>
<sequence>MDPGPRADDYPESMMTSGEERRAESGDVILRALRLGLHVSVAAMLLVGVGRVVDGEADLVRRVGVMAVAAVFAVVYLGGTLVEKRAAEGAVRPPGRGLALIWLATVTLLWAVLLCLASDFAWLAFPLFFLHLHLLRPAIGVPVIAVLTASVAVVLWHQPGGAHAATVVGPATGAVFAVLMAQAYRVLHRENRALRETLEDLRRTREQLADSQRTAGALAERERLAREIHDTLAQGLSSIVLVSRAASSSLEAGAVGDARDQVGTVRRTAGENLQEARRFVAALQTGQQREPAMLDELRGTCRQIEAQAAASGAELGCRLHVEGEPRPVSGGQALVVLRVVQASLANVLAHAQAVEAVVTLTFVEDELLVDVVDDGIGFDADRAAADGAARNDGTGYGMRSLRERVVAQGGTFAVESAPGEGTTVTARLPSAPVPAERVS</sequence>
<dbReference type="Proteomes" id="UP001501736">
    <property type="component" value="Unassembled WGS sequence"/>
</dbReference>
<evidence type="ECO:0000256" key="11">
    <source>
        <dbReference type="ARBA" id="ARBA00023004"/>
    </source>
</evidence>
<reference evidence="21" key="1">
    <citation type="journal article" date="2019" name="Int. J. Syst. Evol. Microbiol.">
        <title>The Global Catalogue of Microorganisms (GCM) 10K type strain sequencing project: providing services to taxonomists for standard genome sequencing and annotation.</title>
        <authorList>
            <consortium name="The Broad Institute Genomics Platform"/>
            <consortium name="The Broad Institute Genome Sequencing Center for Infectious Disease"/>
            <person name="Wu L."/>
            <person name="Ma J."/>
        </authorList>
    </citation>
    <scope>NUCLEOTIDE SEQUENCE [LARGE SCALE GENOMIC DNA]</scope>
    <source>
        <strain evidence="21">JCM 11483</strain>
    </source>
</reference>
<dbReference type="GO" id="GO:0016301">
    <property type="term" value="F:kinase activity"/>
    <property type="evidence" value="ECO:0007669"/>
    <property type="project" value="UniProtKB-KW"/>
</dbReference>
<dbReference type="InterPro" id="IPR017205">
    <property type="entry name" value="Sig_transdc_His_kinase_ChrS"/>
</dbReference>
<name>A0ABP6RAW5_9MICC</name>
<comment type="catalytic activity">
    <reaction evidence="1">
        <text>ATP + protein L-histidine = ADP + protein N-phospho-L-histidine.</text>
        <dbReference type="EC" id="2.7.13.3"/>
    </reaction>
</comment>
<evidence type="ECO:0000256" key="18">
    <source>
        <dbReference type="SAM" id="Phobius"/>
    </source>
</evidence>
<feature type="transmembrane region" description="Helical" evidence="18">
    <location>
        <begin position="59"/>
        <end position="79"/>
    </location>
</feature>
<keyword evidence="11" id="KW-0408">Iron</keyword>
<evidence type="ECO:0000256" key="6">
    <source>
        <dbReference type="ARBA" id="ARBA00022485"/>
    </source>
</evidence>
<evidence type="ECO:0000313" key="20">
    <source>
        <dbReference type="EMBL" id="GAA3280951.1"/>
    </source>
</evidence>
<comment type="caution">
    <text evidence="20">The sequence shown here is derived from an EMBL/GenBank/DDBJ whole genome shotgun (WGS) entry which is preliminary data.</text>
</comment>
<feature type="transmembrane region" description="Helical" evidence="18">
    <location>
        <begin position="162"/>
        <end position="187"/>
    </location>
</feature>
<feature type="transmembrane region" description="Helical" evidence="18">
    <location>
        <begin position="137"/>
        <end position="156"/>
    </location>
</feature>
<keyword evidence="10 20" id="KW-0418">Kinase</keyword>
<gene>
    <name evidence="20" type="ORF">GCM10020260_05760</name>
</gene>
<evidence type="ECO:0000256" key="2">
    <source>
        <dbReference type="ARBA" id="ARBA00001966"/>
    </source>
</evidence>
<keyword evidence="6" id="KW-0004">4Fe-4S</keyword>
<keyword evidence="8" id="KW-0808">Transferase</keyword>
<evidence type="ECO:0000256" key="14">
    <source>
        <dbReference type="ARBA" id="ARBA00024827"/>
    </source>
</evidence>
<dbReference type="InterPro" id="IPR004358">
    <property type="entry name" value="Sig_transdc_His_kin-like_C"/>
</dbReference>
<dbReference type="PANTHER" id="PTHR24421:SF62">
    <property type="entry name" value="SENSORY TRANSDUCTION HISTIDINE KINASE"/>
    <property type="match status" value="1"/>
</dbReference>
<dbReference type="InterPro" id="IPR050482">
    <property type="entry name" value="Sensor_HK_TwoCompSys"/>
</dbReference>
<keyword evidence="9" id="KW-0479">Metal-binding</keyword>
<comment type="subcellular location">
    <subcellularLocation>
        <location evidence="3">Cytoplasm</location>
    </subcellularLocation>
</comment>
<keyword evidence="21" id="KW-1185">Reference proteome</keyword>
<dbReference type="Gene3D" id="3.30.565.10">
    <property type="entry name" value="Histidine kinase-like ATPase, C-terminal domain"/>
    <property type="match status" value="1"/>
</dbReference>
<keyword evidence="16" id="KW-0175">Coiled coil</keyword>
<keyword evidence="18" id="KW-1133">Transmembrane helix</keyword>
<protein>
    <recommendedName>
        <fullName evidence="5">Oxygen sensor histidine kinase NreB</fullName>
        <ecNumber evidence="4">2.7.13.3</ecNumber>
    </recommendedName>
    <alternativeName>
        <fullName evidence="15">Nitrogen regulation protein B</fullName>
    </alternativeName>
</protein>
<feature type="transmembrane region" description="Helical" evidence="18">
    <location>
        <begin position="28"/>
        <end position="47"/>
    </location>
</feature>
<proteinExistence type="predicted"/>
<evidence type="ECO:0000256" key="8">
    <source>
        <dbReference type="ARBA" id="ARBA00022679"/>
    </source>
</evidence>
<dbReference type="Gene3D" id="1.20.5.1930">
    <property type="match status" value="1"/>
</dbReference>
<dbReference type="Pfam" id="PF02518">
    <property type="entry name" value="HATPase_c"/>
    <property type="match status" value="1"/>
</dbReference>
<dbReference type="SUPFAM" id="SSF55874">
    <property type="entry name" value="ATPase domain of HSP90 chaperone/DNA topoisomerase II/histidine kinase"/>
    <property type="match status" value="1"/>
</dbReference>
<keyword evidence="12" id="KW-0902">Two-component regulatory system</keyword>
<dbReference type="PROSITE" id="PS50109">
    <property type="entry name" value="HIS_KIN"/>
    <property type="match status" value="1"/>
</dbReference>
<dbReference type="SMART" id="SM00387">
    <property type="entry name" value="HATPase_c"/>
    <property type="match status" value="1"/>
</dbReference>
<evidence type="ECO:0000259" key="19">
    <source>
        <dbReference type="PROSITE" id="PS50109"/>
    </source>
</evidence>
<feature type="domain" description="Histidine kinase" evidence="19">
    <location>
        <begin position="336"/>
        <end position="432"/>
    </location>
</feature>
<dbReference type="InterPro" id="IPR005467">
    <property type="entry name" value="His_kinase_dom"/>
</dbReference>
<feature type="transmembrane region" description="Helical" evidence="18">
    <location>
        <begin position="99"/>
        <end position="125"/>
    </location>
</feature>
<evidence type="ECO:0000256" key="10">
    <source>
        <dbReference type="ARBA" id="ARBA00022777"/>
    </source>
</evidence>
<keyword evidence="18" id="KW-0812">Transmembrane</keyword>
<feature type="coiled-coil region" evidence="16">
    <location>
        <begin position="184"/>
        <end position="214"/>
    </location>
</feature>
<evidence type="ECO:0000256" key="9">
    <source>
        <dbReference type="ARBA" id="ARBA00022723"/>
    </source>
</evidence>
<evidence type="ECO:0000256" key="7">
    <source>
        <dbReference type="ARBA" id="ARBA00022490"/>
    </source>
</evidence>
<comment type="cofactor">
    <cofactor evidence="2">
        <name>[4Fe-4S] cluster</name>
        <dbReference type="ChEBI" id="CHEBI:49883"/>
    </cofactor>
</comment>
<dbReference type="InterPro" id="IPR036890">
    <property type="entry name" value="HATPase_C_sf"/>
</dbReference>